<proteinExistence type="predicted"/>
<organism evidence="1">
    <name type="scientific">Clastoptera arizonana</name>
    <name type="common">Arizona spittle bug</name>
    <dbReference type="NCBI Taxonomy" id="38151"/>
    <lineage>
        <taxon>Eukaryota</taxon>
        <taxon>Metazoa</taxon>
        <taxon>Ecdysozoa</taxon>
        <taxon>Arthropoda</taxon>
        <taxon>Hexapoda</taxon>
        <taxon>Insecta</taxon>
        <taxon>Pterygota</taxon>
        <taxon>Neoptera</taxon>
        <taxon>Paraneoptera</taxon>
        <taxon>Hemiptera</taxon>
        <taxon>Auchenorrhyncha</taxon>
        <taxon>Cercopoidea</taxon>
        <taxon>Clastopteridae</taxon>
        <taxon>Clastoptera</taxon>
    </lineage>
</organism>
<dbReference type="EMBL" id="GEDC01028486">
    <property type="protein sequence ID" value="JAS08812.1"/>
    <property type="molecule type" value="Transcribed_RNA"/>
</dbReference>
<name>A0A1B6C5M4_9HEMI</name>
<reference evidence="1" key="1">
    <citation type="submission" date="2015-12" db="EMBL/GenBank/DDBJ databases">
        <title>De novo transcriptome assembly of four potential Pierce s Disease insect vectors from Arizona vineyards.</title>
        <authorList>
            <person name="Tassone E.E."/>
        </authorList>
    </citation>
    <scope>NUCLEOTIDE SEQUENCE</scope>
</reference>
<sequence length="140" mass="16041">KVYLNCVKSHSDPSSVWNKDSDSEKPLDDKLVMDYKIEYNSEQIKETKNSKRLSLESKKNCSMYKESQPIEFVVKEVVIDKVISPSKKLLNSSVVVSEFVEIVSKDTEDLNSTVLNNRNEIECKHVFPVGKSDSEKIRPK</sequence>
<feature type="non-terminal residue" evidence="1">
    <location>
        <position position="140"/>
    </location>
</feature>
<accession>A0A1B6C5M4</accession>
<evidence type="ECO:0000313" key="1">
    <source>
        <dbReference type="EMBL" id="JAS08812.1"/>
    </source>
</evidence>
<feature type="non-terminal residue" evidence="1">
    <location>
        <position position="1"/>
    </location>
</feature>
<protein>
    <submittedName>
        <fullName evidence="1">Uncharacterized protein</fullName>
    </submittedName>
</protein>
<dbReference type="AlphaFoldDB" id="A0A1B6C5M4"/>
<gene>
    <name evidence="1" type="ORF">g.45538</name>
</gene>